<proteinExistence type="predicted"/>
<evidence type="ECO:0000313" key="2">
    <source>
        <dbReference type="EMBL" id="KAJ7027280.1"/>
    </source>
</evidence>
<keyword evidence="3" id="KW-1185">Reference proteome</keyword>
<protein>
    <submittedName>
        <fullName evidence="2">Uncharacterized protein</fullName>
    </submittedName>
</protein>
<feature type="compositionally biased region" description="Basic residues" evidence="1">
    <location>
        <begin position="142"/>
        <end position="151"/>
    </location>
</feature>
<name>A0AAD6SJJ8_9AGAR</name>
<feature type="compositionally biased region" description="Acidic residues" evidence="1">
    <location>
        <begin position="306"/>
        <end position="323"/>
    </location>
</feature>
<reference evidence="2" key="1">
    <citation type="submission" date="2023-03" db="EMBL/GenBank/DDBJ databases">
        <title>Massive genome expansion in bonnet fungi (Mycena s.s.) driven by repeated elements and novel gene families across ecological guilds.</title>
        <authorList>
            <consortium name="Lawrence Berkeley National Laboratory"/>
            <person name="Harder C.B."/>
            <person name="Miyauchi S."/>
            <person name="Viragh M."/>
            <person name="Kuo A."/>
            <person name="Thoen E."/>
            <person name="Andreopoulos B."/>
            <person name="Lu D."/>
            <person name="Skrede I."/>
            <person name="Drula E."/>
            <person name="Henrissat B."/>
            <person name="Morin E."/>
            <person name="Kohler A."/>
            <person name="Barry K."/>
            <person name="LaButti K."/>
            <person name="Morin E."/>
            <person name="Salamov A."/>
            <person name="Lipzen A."/>
            <person name="Mereny Z."/>
            <person name="Hegedus B."/>
            <person name="Baldrian P."/>
            <person name="Stursova M."/>
            <person name="Weitz H."/>
            <person name="Taylor A."/>
            <person name="Grigoriev I.V."/>
            <person name="Nagy L.G."/>
            <person name="Martin F."/>
            <person name="Kauserud H."/>
        </authorList>
    </citation>
    <scope>NUCLEOTIDE SEQUENCE</scope>
    <source>
        <strain evidence="2">CBHHK200</strain>
    </source>
</reference>
<gene>
    <name evidence="2" type="ORF">C8F04DRAFT_1189715</name>
</gene>
<feature type="region of interest" description="Disordered" evidence="1">
    <location>
        <begin position="132"/>
        <end position="186"/>
    </location>
</feature>
<feature type="compositionally biased region" description="Low complexity" evidence="1">
    <location>
        <begin position="351"/>
        <end position="366"/>
    </location>
</feature>
<evidence type="ECO:0000313" key="3">
    <source>
        <dbReference type="Proteomes" id="UP001218188"/>
    </source>
</evidence>
<dbReference type="AlphaFoldDB" id="A0AAD6SJJ8"/>
<feature type="region of interest" description="Disordered" evidence="1">
    <location>
        <begin position="344"/>
        <end position="381"/>
    </location>
</feature>
<feature type="region of interest" description="Disordered" evidence="1">
    <location>
        <begin position="304"/>
        <end position="331"/>
    </location>
</feature>
<comment type="caution">
    <text evidence="2">The sequence shown here is derived from an EMBL/GenBank/DDBJ whole genome shotgun (WGS) entry which is preliminary data.</text>
</comment>
<sequence>MSYNPANPEASSVYVLYLVAAVGPPPQKFLDTILEYCKPFGQKHLLQMHTNRRLKNKPGSVGRYNIFCKPTGLGKCRPDWSPLLDPVFAEALAQGMREFLPNISKAQATILGTAARDAWLRTRNLVAGDDGIQDVQDVPAPKRAHVPKPRKSNAVPAKDLGNGPLAANASKPKHSDKTSDADELPEYDDYSPLVYNTSGVPARTTRIIVFDKPNSKPKTSLVLLRQPGRFELSFFKIAAQMQITHPEPNTVTYDRYCVFTQQWEPEDLNPINMSGRGDYMLYRASAMLEDSCLEIAELKIKVQDSADSEVVNDDQSEDSDDDYINVSSDSDSDSDIRAVIIISDDEASEPVSSQPTSVPSSQSTSSLAPYGGRKRKREFEEGSSTLQATLKISHSEWDVPAFEWEVGSPSKWDVPLRRRRRNFLMNVTLDSPSDSLFGLRSDNQKGYIGTICGPFWPGVGSFESLSGGRSVGMGDQLDENCSSGGIRAPIGLGVGSLEPHTSGLPLGTILGVSEYFHFLPNFGTQHRNHSSGGIRAPIGLGVGSLEPHTSGLPLGTILGRGHTSTDWAGSGPTRTAYLRATTGFDIRGIYTLLLFGPQHRNGCSRGVHPPIGPPSTEIAVAGAYIHQLRRGATAGYLIKGI</sequence>
<dbReference type="EMBL" id="JARJCM010000126">
    <property type="protein sequence ID" value="KAJ7027280.1"/>
    <property type="molecule type" value="Genomic_DNA"/>
</dbReference>
<dbReference type="Proteomes" id="UP001218188">
    <property type="component" value="Unassembled WGS sequence"/>
</dbReference>
<organism evidence="2 3">
    <name type="scientific">Mycena alexandri</name>
    <dbReference type="NCBI Taxonomy" id="1745969"/>
    <lineage>
        <taxon>Eukaryota</taxon>
        <taxon>Fungi</taxon>
        <taxon>Dikarya</taxon>
        <taxon>Basidiomycota</taxon>
        <taxon>Agaricomycotina</taxon>
        <taxon>Agaricomycetes</taxon>
        <taxon>Agaricomycetidae</taxon>
        <taxon>Agaricales</taxon>
        <taxon>Marasmiineae</taxon>
        <taxon>Mycenaceae</taxon>
        <taxon>Mycena</taxon>
    </lineage>
</organism>
<evidence type="ECO:0000256" key="1">
    <source>
        <dbReference type="SAM" id="MobiDB-lite"/>
    </source>
</evidence>
<accession>A0AAD6SJJ8</accession>